<evidence type="ECO:0000313" key="4">
    <source>
        <dbReference type="Proteomes" id="UP000034392"/>
    </source>
</evidence>
<reference evidence="3" key="1">
    <citation type="submission" date="2015-05" db="EMBL/GenBank/DDBJ databases">
        <title>The complete genome of Altererythrobacter atlanticus strain 26DY36.</title>
        <authorList>
            <person name="Wu Y.-H."/>
            <person name="Cheng H."/>
            <person name="Wu X.-W."/>
        </authorList>
    </citation>
    <scope>NUCLEOTIDE SEQUENCE [LARGE SCALE GENOMIC DNA]</scope>
    <source>
        <strain evidence="3">26DY36</strain>
    </source>
</reference>
<dbReference type="STRING" id="1267766.WYH_00308"/>
<evidence type="ECO:0000256" key="1">
    <source>
        <dbReference type="ARBA" id="ARBA00009477"/>
    </source>
</evidence>
<dbReference type="EMBL" id="CP011452">
    <property type="protein sequence ID" value="AKH41371.1"/>
    <property type="molecule type" value="Genomic_DNA"/>
</dbReference>
<evidence type="ECO:0000313" key="3">
    <source>
        <dbReference type="EMBL" id="AKH41371.1"/>
    </source>
</evidence>
<dbReference type="InterPro" id="IPR006143">
    <property type="entry name" value="RND_pump_MFP"/>
</dbReference>
<dbReference type="Gene3D" id="2.40.50.100">
    <property type="match status" value="1"/>
</dbReference>
<protein>
    <submittedName>
        <fullName evidence="3">Macrolide export protein MacA</fullName>
    </submittedName>
</protein>
<name>A0A0F7KQL0_9SPHN</name>
<dbReference type="Pfam" id="PF25973">
    <property type="entry name" value="BSH_CzcB"/>
    <property type="match status" value="1"/>
</dbReference>
<dbReference type="SUPFAM" id="SSF111369">
    <property type="entry name" value="HlyD-like secretion proteins"/>
    <property type="match status" value="1"/>
</dbReference>
<accession>A0A0F7KQL0</accession>
<dbReference type="AlphaFoldDB" id="A0A0F7KQL0"/>
<dbReference type="KEGG" id="aay:WYH_00308"/>
<dbReference type="PANTHER" id="PTHR30469">
    <property type="entry name" value="MULTIDRUG RESISTANCE PROTEIN MDTA"/>
    <property type="match status" value="1"/>
</dbReference>
<dbReference type="Gene3D" id="1.10.287.470">
    <property type="entry name" value="Helix hairpin bin"/>
    <property type="match status" value="1"/>
</dbReference>
<feature type="domain" description="CzcB-like barrel-sandwich hybrid" evidence="2">
    <location>
        <begin position="46"/>
        <end position="184"/>
    </location>
</feature>
<dbReference type="GO" id="GO:1990281">
    <property type="term" value="C:efflux pump complex"/>
    <property type="evidence" value="ECO:0007669"/>
    <property type="project" value="TreeGrafter"/>
</dbReference>
<keyword evidence="4" id="KW-1185">Reference proteome</keyword>
<dbReference type="Proteomes" id="UP000034392">
    <property type="component" value="Chromosome"/>
</dbReference>
<comment type="similarity">
    <text evidence="1">Belongs to the membrane fusion protein (MFP) (TC 8.A.1) family.</text>
</comment>
<dbReference type="PATRIC" id="fig|1267766.3.peg.316"/>
<dbReference type="PANTHER" id="PTHR30469:SF15">
    <property type="entry name" value="HLYD FAMILY OF SECRETION PROTEINS"/>
    <property type="match status" value="1"/>
</dbReference>
<dbReference type="NCBIfam" id="TIGR01730">
    <property type="entry name" value="RND_mfp"/>
    <property type="match status" value="1"/>
</dbReference>
<dbReference type="InterPro" id="IPR058647">
    <property type="entry name" value="BSH_CzcB-like"/>
</dbReference>
<organism evidence="3 4">
    <name type="scientific">Croceibacterium atlanticum</name>
    <dbReference type="NCBI Taxonomy" id="1267766"/>
    <lineage>
        <taxon>Bacteria</taxon>
        <taxon>Pseudomonadati</taxon>
        <taxon>Pseudomonadota</taxon>
        <taxon>Alphaproteobacteria</taxon>
        <taxon>Sphingomonadales</taxon>
        <taxon>Erythrobacteraceae</taxon>
        <taxon>Croceibacterium</taxon>
    </lineage>
</organism>
<evidence type="ECO:0000259" key="2">
    <source>
        <dbReference type="Pfam" id="PF25973"/>
    </source>
</evidence>
<proteinExistence type="inferred from homology"/>
<dbReference type="GO" id="GO:0015562">
    <property type="term" value="F:efflux transmembrane transporter activity"/>
    <property type="evidence" value="ECO:0007669"/>
    <property type="project" value="TreeGrafter"/>
</dbReference>
<dbReference type="Gene3D" id="2.40.30.170">
    <property type="match status" value="1"/>
</dbReference>
<gene>
    <name evidence="3" type="primary">macA_1</name>
    <name evidence="3" type="ORF">WYH_00308</name>
</gene>
<sequence length="261" mass="28724">MVVGLVVAGYLLVSPREKQVSVIKVEPAPAQRVLAVNGRVRPRLQVDIRPSLGGELVALPIDVGDRVEAGQIIARIDDAPETAAIAEAEASVEAQQAINAQARRDLQRFEDLGQFATKREVEQRRLELVEGERELSRRRAALVRARELRDRRVLQAPFAGIILERPVDPGQTVGLESIVYRLADLSNPEITVEVDEVYAAEIRPGMKALVSLPGKRGQLSAQVVHVEPRVDPATGARDVRLGLAGEAVPRQHLWHRFEVVI</sequence>
<dbReference type="RefSeq" id="WP_046902420.1">
    <property type="nucleotide sequence ID" value="NZ_CP011452.2"/>
</dbReference>